<organism evidence="2 4">
    <name type="scientific">Cucumis melo var. makuwa</name>
    <name type="common">Oriental melon</name>
    <dbReference type="NCBI Taxonomy" id="1194695"/>
    <lineage>
        <taxon>Eukaryota</taxon>
        <taxon>Viridiplantae</taxon>
        <taxon>Streptophyta</taxon>
        <taxon>Embryophyta</taxon>
        <taxon>Tracheophyta</taxon>
        <taxon>Spermatophyta</taxon>
        <taxon>Magnoliopsida</taxon>
        <taxon>eudicotyledons</taxon>
        <taxon>Gunneridae</taxon>
        <taxon>Pentapetalae</taxon>
        <taxon>rosids</taxon>
        <taxon>fabids</taxon>
        <taxon>Cucurbitales</taxon>
        <taxon>Cucurbitaceae</taxon>
        <taxon>Benincaseae</taxon>
        <taxon>Cucumis</taxon>
    </lineage>
</organism>
<evidence type="ECO:0000256" key="1">
    <source>
        <dbReference type="SAM" id="MobiDB-lite"/>
    </source>
</evidence>
<reference evidence="4 5" key="1">
    <citation type="submission" date="2019-08" db="EMBL/GenBank/DDBJ databases">
        <title>Draft genome sequences of two oriental melons (Cucumis melo L. var makuwa).</title>
        <authorList>
            <person name="Kwon S.-Y."/>
        </authorList>
    </citation>
    <scope>NUCLEOTIDE SEQUENCE [LARGE SCALE GENOMIC DNA]</scope>
    <source>
        <strain evidence="5">cv. Chang Bougi</strain>
        <strain evidence="4">cv. SW 3</strain>
        <tissue evidence="2">Leaf</tissue>
    </source>
</reference>
<protein>
    <recommendedName>
        <fullName evidence="6">Ty3-gypsy retrotransposon protein</fullName>
    </recommendedName>
</protein>
<accession>A0A5A7U3L1</accession>
<sequence length="183" mass="20182">MCSLCIRSSYVVDGVWVLDYSASPPPFEVVSSTVAELFMIAIHHVKLRGTVPPSSSHRRSSAEPASNPSRFALNPTRVSSARASYQRGGPSCTQSQLNRASPLRVAPASQLSRQAFFELQAYFGSFSPILPDHLRCSFGFTKDQLVPKGSQIARVWERANLGIEVEVRAKASWRMTRSDRGKP</sequence>
<dbReference type="EMBL" id="SSTE01012982">
    <property type="protein sequence ID" value="KAA0048141.1"/>
    <property type="molecule type" value="Genomic_DNA"/>
</dbReference>
<evidence type="ECO:0000313" key="5">
    <source>
        <dbReference type="Proteomes" id="UP000321947"/>
    </source>
</evidence>
<evidence type="ECO:0000313" key="3">
    <source>
        <dbReference type="EMBL" id="TYK08114.1"/>
    </source>
</evidence>
<evidence type="ECO:0000313" key="2">
    <source>
        <dbReference type="EMBL" id="KAA0048141.1"/>
    </source>
</evidence>
<gene>
    <name evidence="3" type="ORF">E5676_scaffold265G002800</name>
    <name evidence="2" type="ORF">E6C27_scaffold63G00370</name>
</gene>
<evidence type="ECO:0000313" key="4">
    <source>
        <dbReference type="Proteomes" id="UP000321393"/>
    </source>
</evidence>
<comment type="caution">
    <text evidence="2">The sequence shown here is derived from an EMBL/GenBank/DDBJ whole genome shotgun (WGS) entry which is preliminary data.</text>
</comment>
<dbReference type="Proteomes" id="UP000321947">
    <property type="component" value="Unassembled WGS sequence"/>
</dbReference>
<evidence type="ECO:0008006" key="6">
    <source>
        <dbReference type="Google" id="ProtNLM"/>
    </source>
</evidence>
<proteinExistence type="predicted"/>
<name>A0A5A7U3L1_CUCMM</name>
<dbReference type="AlphaFoldDB" id="A0A5A7U3L1"/>
<dbReference type="Proteomes" id="UP000321393">
    <property type="component" value="Unassembled WGS sequence"/>
</dbReference>
<feature type="region of interest" description="Disordered" evidence="1">
    <location>
        <begin position="50"/>
        <end position="73"/>
    </location>
</feature>
<dbReference type="EMBL" id="SSTD01012952">
    <property type="protein sequence ID" value="TYK08114.1"/>
    <property type="molecule type" value="Genomic_DNA"/>
</dbReference>